<reference evidence="1" key="1">
    <citation type="submission" date="2022-10" db="EMBL/GenBank/DDBJ databases">
        <authorList>
            <person name="Chen Y."/>
            <person name="Dougan E. K."/>
            <person name="Chan C."/>
            <person name="Rhodes N."/>
            <person name="Thang M."/>
        </authorList>
    </citation>
    <scope>NUCLEOTIDE SEQUENCE</scope>
</reference>
<protein>
    <submittedName>
        <fullName evidence="1">Uncharacterized protein</fullName>
    </submittedName>
</protein>
<dbReference type="EMBL" id="CAMXCT030001591">
    <property type="protein sequence ID" value="CAL4778759.1"/>
    <property type="molecule type" value="Genomic_DNA"/>
</dbReference>
<organism evidence="1">
    <name type="scientific">Cladocopium goreaui</name>
    <dbReference type="NCBI Taxonomy" id="2562237"/>
    <lineage>
        <taxon>Eukaryota</taxon>
        <taxon>Sar</taxon>
        <taxon>Alveolata</taxon>
        <taxon>Dinophyceae</taxon>
        <taxon>Suessiales</taxon>
        <taxon>Symbiodiniaceae</taxon>
        <taxon>Cladocopium</taxon>
    </lineage>
</organism>
<name>A0A9P1FZ08_9DINO</name>
<proteinExistence type="predicted"/>
<dbReference type="EMBL" id="CAMXCT020001591">
    <property type="protein sequence ID" value="CAL1144822.1"/>
    <property type="molecule type" value="Genomic_DNA"/>
</dbReference>
<dbReference type="Proteomes" id="UP001152797">
    <property type="component" value="Unassembled WGS sequence"/>
</dbReference>
<dbReference type="EMBL" id="CAMXCT010001591">
    <property type="protein sequence ID" value="CAI3991447.1"/>
    <property type="molecule type" value="Genomic_DNA"/>
</dbReference>
<keyword evidence="3" id="KW-1185">Reference proteome</keyword>
<accession>A0A9P1FZ08</accession>
<dbReference type="AlphaFoldDB" id="A0A9P1FZ08"/>
<evidence type="ECO:0000313" key="3">
    <source>
        <dbReference type="Proteomes" id="UP001152797"/>
    </source>
</evidence>
<evidence type="ECO:0000313" key="1">
    <source>
        <dbReference type="EMBL" id="CAI3991447.1"/>
    </source>
</evidence>
<comment type="caution">
    <text evidence="1">The sequence shown here is derived from an EMBL/GenBank/DDBJ whole genome shotgun (WGS) entry which is preliminary data.</text>
</comment>
<reference evidence="2" key="2">
    <citation type="submission" date="2024-04" db="EMBL/GenBank/DDBJ databases">
        <authorList>
            <person name="Chen Y."/>
            <person name="Shah S."/>
            <person name="Dougan E. K."/>
            <person name="Thang M."/>
            <person name="Chan C."/>
        </authorList>
    </citation>
    <scope>NUCLEOTIDE SEQUENCE [LARGE SCALE GENOMIC DNA]</scope>
</reference>
<sequence length="1060" mass="115064">MLRLGARVEQTCGATGQVSVSYVCAVKNNGFICLGRSDPPCIHVLALVVSEPASLDLASLRGCGKEPQDRDNMTVLPDDSVSACQEVLPAQESGLGYDSRQRSEKLRVVVRGGAVPLERLKYFGALVDVRSIAASWQNDDTKDLYARFESPGSAAAAVKLQKPKGFAYVNSPGTIAIHLTFDTTAIQSICLRRSIVLQWLVLSPTRWTAMPQKRARALADAARGCEDIRIALQRGTVVSKSTPGALNLTASQEAAIAEWPLALVQPAVRAWKDTTADSAPLLLQANINLIPEAVLLAFHMAPTDIASPEEVDALKEIAHVAASWWKLQRESMQRYSLQVRSQNRSSKKGLILFLRHLATKASPRLTCVLHTMPTMCTWPHLALAFRLGMPHICNACAAAAVSARVLTFVPTLVLLMALPLSNLPTDVLCMLLTFLGVRSAPLLIACHSAVCSAAALRELRAVTRLVQNTLRIPLHISSLPLQDIASAAASYVRLCRFLSSTVQHCVRQVEDMQLAYPTFADRAPCVAHISAPRDTASPMQMLLRFLNVPDGGPVYGIFSCNPLAAWYGLNGRVHAHRRTVREFARLLRMGSGSFAVTPCSVLEDRRATFRLSFSVLGVCGALVAVEPFADEVSLVVVPLPSFLLLLGIARLWSLPEQIALLRRHNSLYNFVMDCVYPALLQGIYCPGIGRAPSGIFCADKAAATLSAAVRRLLRVDAAASQPVAALLADAAGGPMAAWHLCNPDTPAWISLSGLLTDRNIAVPFPDRADFADMLKGSLCYAVRLFSLFACKHFDVWLRFVTLSQRLVARFCVSCSHFCSTATAASLLRPSTFFSYFAMASAALASLPVDVLLRLHIFLGWQLAPVFARVAQCAAPLAILAHAEQQLWLLSQALMEPIPVPTMPTLLRQYGAVCKEAAAAVLARLAGLTAADLVWPGLHEAAPASLWRRTWHDSSATVEAIRRQVLAREAFDLSNYLAFDLGISPQPLVAWQELNREEPEADELVAGFLDLIDAGEATYLFYPPDLESGRPPCVLLNFTVWGVGGTLAIEEPEVDPAGFYI</sequence>
<gene>
    <name evidence="1" type="ORF">C1SCF055_LOCUS18355</name>
</gene>
<evidence type="ECO:0000313" key="2">
    <source>
        <dbReference type="EMBL" id="CAL1144822.1"/>
    </source>
</evidence>